<organism evidence="13 14">
    <name type="scientific">Yinghuangia soli</name>
    <dbReference type="NCBI Taxonomy" id="2908204"/>
    <lineage>
        <taxon>Bacteria</taxon>
        <taxon>Bacillati</taxon>
        <taxon>Actinomycetota</taxon>
        <taxon>Actinomycetes</taxon>
        <taxon>Kitasatosporales</taxon>
        <taxon>Streptomycetaceae</taxon>
        <taxon>Yinghuangia</taxon>
    </lineage>
</organism>
<dbReference type="GO" id="GO:0046872">
    <property type="term" value="F:metal ion binding"/>
    <property type="evidence" value="ECO:0007669"/>
    <property type="project" value="UniProtKB-KW"/>
</dbReference>
<dbReference type="GO" id="GO:0070260">
    <property type="term" value="F:5'-tyrosyl-DNA phosphodiesterase activity"/>
    <property type="evidence" value="ECO:0007669"/>
    <property type="project" value="TreeGrafter"/>
</dbReference>
<proteinExistence type="predicted"/>
<evidence type="ECO:0000256" key="7">
    <source>
        <dbReference type="ARBA" id="ARBA00022842"/>
    </source>
</evidence>
<comment type="cofactor">
    <cofactor evidence="2">
        <name>Mg(2+)</name>
        <dbReference type="ChEBI" id="CHEBI:18420"/>
    </cofactor>
</comment>
<evidence type="ECO:0000256" key="3">
    <source>
        <dbReference type="ARBA" id="ARBA00022722"/>
    </source>
</evidence>
<evidence type="ECO:0000256" key="5">
    <source>
        <dbReference type="ARBA" id="ARBA00022763"/>
    </source>
</evidence>
<dbReference type="Gene3D" id="3.90.1140.10">
    <property type="entry name" value="Cyclic phosphodiesterase"/>
    <property type="match status" value="1"/>
</dbReference>
<dbReference type="InterPro" id="IPR009097">
    <property type="entry name" value="Cyclic_Pdiesterase"/>
</dbReference>
<gene>
    <name evidence="13" type="ORF">LZ495_13755</name>
</gene>
<dbReference type="Proteomes" id="UP001165378">
    <property type="component" value="Unassembled WGS sequence"/>
</dbReference>
<dbReference type="GO" id="GO:1990817">
    <property type="term" value="F:poly(A) RNA polymerase activity"/>
    <property type="evidence" value="ECO:0007669"/>
    <property type="project" value="InterPro"/>
</dbReference>
<dbReference type="GO" id="GO:0006302">
    <property type="term" value="P:double-strand break repair"/>
    <property type="evidence" value="ECO:0007669"/>
    <property type="project" value="TreeGrafter"/>
</dbReference>
<dbReference type="Pfam" id="PF03372">
    <property type="entry name" value="Exo_endo_phos"/>
    <property type="match status" value="1"/>
</dbReference>
<evidence type="ECO:0000313" key="13">
    <source>
        <dbReference type="EMBL" id="MCF2528276.1"/>
    </source>
</evidence>
<evidence type="ECO:0000256" key="1">
    <source>
        <dbReference type="ARBA" id="ARBA00001936"/>
    </source>
</evidence>
<evidence type="ECO:0000256" key="4">
    <source>
        <dbReference type="ARBA" id="ARBA00022723"/>
    </source>
</evidence>
<accession>A0AA41Q019</accession>
<comment type="caution">
    <text evidence="13">The sequence shown here is derived from an EMBL/GenBank/DDBJ whole genome shotgun (WGS) entry which is preliminary data.</text>
</comment>
<keyword evidence="5" id="KW-0227">DNA damage</keyword>
<dbReference type="GO" id="GO:0004518">
    <property type="term" value="F:nuclease activity"/>
    <property type="evidence" value="ECO:0007669"/>
    <property type="project" value="UniProtKB-KW"/>
</dbReference>
<dbReference type="Pfam" id="PF13563">
    <property type="entry name" value="2_5_RNA_ligase2"/>
    <property type="match status" value="1"/>
</dbReference>
<reference evidence="13" key="1">
    <citation type="submission" date="2022-01" db="EMBL/GenBank/DDBJ databases">
        <title>Genome-Based Taxonomic Classification of the Phylum Actinobacteria.</title>
        <authorList>
            <person name="Gao Y."/>
        </authorList>
    </citation>
    <scope>NUCLEOTIDE SEQUENCE</scope>
    <source>
        <strain evidence="13">KLBMP 8922</strain>
    </source>
</reference>
<feature type="domain" description="Poly(A) polymerase central" evidence="12">
    <location>
        <begin position="732"/>
        <end position="805"/>
    </location>
</feature>
<evidence type="ECO:0000259" key="11">
    <source>
        <dbReference type="Pfam" id="PF04457"/>
    </source>
</evidence>
<evidence type="ECO:0000256" key="6">
    <source>
        <dbReference type="ARBA" id="ARBA00022801"/>
    </source>
</evidence>
<keyword evidence="7" id="KW-0460">Magnesium</keyword>
<evidence type="ECO:0000313" key="14">
    <source>
        <dbReference type="Proteomes" id="UP001165378"/>
    </source>
</evidence>
<keyword evidence="8" id="KW-0234">DNA repair</keyword>
<dbReference type="GO" id="GO:0003697">
    <property type="term" value="F:single-stranded DNA binding"/>
    <property type="evidence" value="ECO:0007669"/>
    <property type="project" value="TreeGrafter"/>
</dbReference>
<keyword evidence="14" id="KW-1185">Reference proteome</keyword>
<dbReference type="CDD" id="cd09080">
    <property type="entry name" value="TDP2"/>
    <property type="match status" value="1"/>
</dbReference>
<dbReference type="SUPFAM" id="SSF56219">
    <property type="entry name" value="DNase I-like"/>
    <property type="match status" value="1"/>
</dbReference>
<evidence type="ECO:0000259" key="10">
    <source>
        <dbReference type="Pfam" id="PF03372"/>
    </source>
</evidence>
<dbReference type="Pfam" id="PF04928">
    <property type="entry name" value="PAP_central"/>
    <property type="match status" value="1"/>
</dbReference>
<dbReference type="InterPro" id="IPR036691">
    <property type="entry name" value="Endo/exonu/phosph_ase_sf"/>
</dbReference>
<feature type="domain" description="Endonuclease/exonuclease/phosphatase" evidence="10">
    <location>
        <begin position="130"/>
        <end position="372"/>
    </location>
</feature>
<sequence length="969" mass="101977">MHTSEEIYHRVRWDPRFDPARFVLGVNRRNAPPKRIPLPAFVPGGDIPWHRIMFIEADGEVVWDRATGLDTVDTSKAGRVQDPRRLRAPFFTARTPFVWDAAAGWCPAPATGTTGTPAAANGTPASVRVLTWNTLWDRYDRDLIETDRRRPLLAAALEQADADVIALQEVEPALLALLAAEPWVRRGYTLGADPASREIDRTGLLFLSRLPVREAGQHMLGPYKALSAITVATPAGPLVVAATHLTSDHSQGGASRRSAELARIAEGLADVDGDAVLVGDFNDGRSGADGPAGVLGLRDAWTEVLGPGDETATFDPVANPLAAVSSLSGRASRLDRVLLRADGPGSALGLRPTAAVLLGDRPADDGLFASDHYGVQVDLAVGAAEASGTAESILNSAPTARTAVAWIPPETAWPALQEVRTAHDPQIHRWPPHVNLLFGFVPESDFTEAAALLAEVAADTAPFEAALDGVHTFGHRDDATVWLAPAADGDEAWQQLRAALVRRFPRCQGRAEGFTPHLTLGRAKDPQRVAADAQALLSARRLPRTVPVGEFVLLSRRGDEPMYPRAVFTLGTGDARWLPEPGPAYPSAAEASPRDEQERAADVVQRIAAALPEADVRIAGSRRMGGELAGADLDLVAALPGAPDPEALAARIAAALPDATALRQVAGARVPGLRLTAGGLGVDLVLVPCGTVPVAEAAARLAASDEAAALALSAVTDADAVRAAVHADPQAFARLARTVKAWARARGLDAAPFGGLPGLAWSVLAARVVRDTAGLDDEARLAEFFATWAAWDWRTPVALESAATAATVPAAPVTVLTPTAPIRNCAEQVGPGGRDLLGHELYRAWEILDSGADPAALFAAPDLHRRHAAWAVVDIRSAGPEEFRQALGRVRGRMRALLTTLAEAGVPDAHAWPHPFDRTASGASYAVGLGRTPPTADALAALSGPWAKGLPGVAVRHAGGGEVPTLRRA</sequence>
<comment type="cofactor">
    <cofactor evidence="1">
        <name>Mn(2+)</name>
        <dbReference type="ChEBI" id="CHEBI:29035"/>
    </cofactor>
</comment>
<dbReference type="SUPFAM" id="SSF55144">
    <property type="entry name" value="LigT-like"/>
    <property type="match status" value="1"/>
</dbReference>
<evidence type="ECO:0000256" key="8">
    <source>
        <dbReference type="ARBA" id="ARBA00023204"/>
    </source>
</evidence>
<dbReference type="RefSeq" id="WP_235052438.1">
    <property type="nucleotide sequence ID" value="NZ_JAKFHA010000006.1"/>
</dbReference>
<dbReference type="SUPFAM" id="SSF81631">
    <property type="entry name" value="PAP/OAS1 substrate-binding domain"/>
    <property type="match status" value="1"/>
</dbReference>
<keyword evidence="4" id="KW-0479">Metal-binding</keyword>
<feature type="domain" description="MJ1316 RNA cyclic group end recognition" evidence="11">
    <location>
        <begin position="1"/>
        <end position="65"/>
    </location>
</feature>
<dbReference type="InterPro" id="IPR007012">
    <property type="entry name" value="PolA_pol_cen_dom"/>
</dbReference>
<dbReference type="EMBL" id="JAKFHA010000006">
    <property type="protein sequence ID" value="MCF2528276.1"/>
    <property type="molecule type" value="Genomic_DNA"/>
</dbReference>
<dbReference type="PANTHER" id="PTHR15822">
    <property type="entry name" value="TRAF AND TNF RECEPTOR-ASSOCIATED PROTEIN"/>
    <property type="match status" value="1"/>
</dbReference>
<dbReference type="Gene3D" id="3.60.10.10">
    <property type="entry name" value="Endonuclease/exonuclease/phosphatase"/>
    <property type="match status" value="1"/>
</dbReference>
<dbReference type="InterPro" id="IPR051547">
    <property type="entry name" value="TDP2-like"/>
</dbReference>
<keyword evidence="3" id="KW-0540">Nuclease</keyword>
<dbReference type="InterPro" id="IPR043519">
    <property type="entry name" value="NT_sf"/>
</dbReference>
<dbReference type="GO" id="GO:0005737">
    <property type="term" value="C:cytoplasm"/>
    <property type="evidence" value="ECO:0007669"/>
    <property type="project" value="TreeGrafter"/>
</dbReference>
<dbReference type="InterPro" id="IPR005135">
    <property type="entry name" value="Endo/exonuclease/phosphatase"/>
</dbReference>
<feature type="region of interest" description="Disordered" evidence="9">
    <location>
        <begin position="578"/>
        <end position="597"/>
    </location>
</feature>
<evidence type="ECO:0000256" key="9">
    <source>
        <dbReference type="SAM" id="MobiDB-lite"/>
    </source>
</evidence>
<evidence type="ECO:0000256" key="2">
    <source>
        <dbReference type="ARBA" id="ARBA00001946"/>
    </source>
</evidence>
<dbReference type="InterPro" id="IPR040459">
    <property type="entry name" value="MJ1316"/>
</dbReference>
<keyword evidence="6" id="KW-0378">Hydrolase</keyword>
<dbReference type="SUPFAM" id="SSF81301">
    <property type="entry name" value="Nucleotidyltransferase"/>
    <property type="match status" value="1"/>
</dbReference>
<name>A0AA41Q019_9ACTN</name>
<evidence type="ECO:0000259" key="12">
    <source>
        <dbReference type="Pfam" id="PF04928"/>
    </source>
</evidence>
<dbReference type="Pfam" id="PF04457">
    <property type="entry name" value="MJ1316"/>
    <property type="match status" value="1"/>
</dbReference>
<dbReference type="PANTHER" id="PTHR15822:SF4">
    <property type="entry name" value="TYROSYL-DNA PHOSPHODIESTERASE 2"/>
    <property type="match status" value="1"/>
</dbReference>
<protein>
    <submittedName>
        <fullName evidence="13">RNA repair domain-containing protein</fullName>
    </submittedName>
</protein>
<dbReference type="AlphaFoldDB" id="A0AA41Q019"/>
<dbReference type="Gene3D" id="1.10.1410.10">
    <property type="match status" value="1"/>
</dbReference>